<dbReference type="Proteomes" id="UP000032180">
    <property type="component" value="Chromosome 6"/>
</dbReference>
<dbReference type="Gramene" id="LPERR06G08130.1">
    <property type="protein sequence ID" value="LPERR06G08130.1"/>
    <property type="gene ID" value="LPERR06G08130"/>
</dbReference>
<dbReference type="HOGENOM" id="CLU_1311745_0_0_1"/>
<evidence type="ECO:0000313" key="2">
    <source>
        <dbReference type="EnsemblPlants" id="LPERR06G08130.1"/>
    </source>
</evidence>
<name>A0A0D9WNS7_9ORYZ</name>
<dbReference type="AlphaFoldDB" id="A0A0D9WNS7"/>
<dbReference type="eggNOG" id="ENOG502SG74">
    <property type="taxonomic scope" value="Eukaryota"/>
</dbReference>
<accession>A0A0D9WNS7</accession>
<dbReference type="EnsemblPlants" id="LPERR06G08130.1">
    <property type="protein sequence ID" value="LPERR06G08130.1"/>
    <property type="gene ID" value="LPERR06G08130"/>
</dbReference>
<reference evidence="3" key="2">
    <citation type="submission" date="2013-12" db="EMBL/GenBank/DDBJ databases">
        <authorList>
            <person name="Yu Y."/>
            <person name="Lee S."/>
            <person name="de Baynast K."/>
            <person name="Wissotski M."/>
            <person name="Liu L."/>
            <person name="Talag J."/>
            <person name="Goicoechea J."/>
            <person name="Angelova A."/>
            <person name="Jetty R."/>
            <person name="Kudrna D."/>
            <person name="Golser W."/>
            <person name="Rivera L."/>
            <person name="Zhang J."/>
            <person name="Wing R."/>
        </authorList>
    </citation>
    <scope>NUCLEOTIDE SEQUENCE</scope>
</reference>
<dbReference type="STRING" id="77586.A0A0D9WNS7"/>
<evidence type="ECO:0000259" key="1">
    <source>
        <dbReference type="PROSITE" id="PS51277"/>
    </source>
</evidence>
<dbReference type="PANTHER" id="PTHR31236:SF21">
    <property type="entry name" value="BURP DOMAIN-CONTAINING PROTEIN 11"/>
    <property type="match status" value="1"/>
</dbReference>
<reference evidence="2 3" key="1">
    <citation type="submission" date="2012-08" db="EMBL/GenBank/DDBJ databases">
        <title>Oryza genome evolution.</title>
        <authorList>
            <person name="Wing R.A."/>
        </authorList>
    </citation>
    <scope>NUCLEOTIDE SEQUENCE</scope>
</reference>
<proteinExistence type="predicted"/>
<dbReference type="PANTHER" id="PTHR31236">
    <property type="entry name" value="BURP DOMAIN PROTEIN USPL1-LIKE"/>
    <property type="match status" value="1"/>
</dbReference>
<feature type="domain" description="BURP" evidence="1">
    <location>
        <begin position="83"/>
        <end position="210"/>
    </location>
</feature>
<dbReference type="InterPro" id="IPR044816">
    <property type="entry name" value="BURP"/>
</dbReference>
<dbReference type="Pfam" id="PF03181">
    <property type="entry name" value="BURP"/>
    <property type="match status" value="1"/>
</dbReference>
<evidence type="ECO:0000313" key="3">
    <source>
        <dbReference type="Proteomes" id="UP000032180"/>
    </source>
</evidence>
<sequence>MFDKIQIQIVVVAGGDDRAGLWLDGAIVNPAEVKAYWEATLPNTPMPQAILDILEQLQGEEQKHIYSHEHGRVHFPKGARDLFFFENNITPGSVLITRILSTRSSPVFLHRDNTKHIQFSTKNFTDIINLFEPASLTMVDDIKSTLQLCEHPQMVHGEKPGCATSIESFLELVVSSLGTNDVRALSPRIPMEGVPSIRYIVASAMSVTNS</sequence>
<dbReference type="PROSITE" id="PS51277">
    <property type="entry name" value="BURP"/>
    <property type="match status" value="1"/>
</dbReference>
<dbReference type="InterPro" id="IPR004873">
    <property type="entry name" value="BURP_dom"/>
</dbReference>
<protein>
    <recommendedName>
        <fullName evidence="1">BURP domain-containing protein</fullName>
    </recommendedName>
</protein>
<keyword evidence="3" id="KW-1185">Reference proteome</keyword>
<reference evidence="2" key="3">
    <citation type="submission" date="2015-04" db="UniProtKB">
        <authorList>
            <consortium name="EnsemblPlants"/>
        </authorList>
    </citation>
    <scope>IDENTIFICATION</scope>
</reference>
<organism evidence="2 3">
    <name type="scientific">Leersia perrieri</name>
    <dbReference type="NCBI Taxonomy" id="77586"/>
    <lineage>
        <taxon>Eukaryota</taxon>
        <taxon>Viridiplantae</taxon>
        <taxon>Streptophyta</taxon>
        <taxon>Embryophyta</taxon>
        <taxon>Tracheophyta</taxon>
        <taxon>Spermatophyta</taxon>
        <taxon>Magnoliopsida</taxon>
        <taxon>Liliopsida</taxon>
        <taxon>Poales</taxon>
        <taxon>Poaceae</taxon>
        <taxon>BOP clade</taxon>
        <taxon>Oryzoideae</taxon>
        <taxon>Oryzeae</taxon>
        <taxon>Oryzinae</taxon>
        <taxon>Leersia</taxon>
    </lineage>
</organism>